<dbReference type="RefSeq" id="WP_188762532.1">
    <property type="nucleotide sequence ID" value="NZ_BMJM01000005.1"/>
</dbReference>
<organism evidence="1 2">
    <name type="scientific">Sandarakinorhabdus glacialis</name>
    <dbReference type="NCBI Taxonomy" id="1614636"/>
    <lineage>
        <taxon>Bacteria</taxon>
        <taxon>Pseudomonadati</taxon>
        <taxon>Pseudomonadota</taxon>
        <taxon>Alphaproteobacteria</taxon>
        <taxon>Sphingomonadales</taxon>
        <taxon>Sphingosinicellaceae</taxon>
        <taxon>Sandarakinorhabdus</taxon>
    </lineage>
</organism>
<accession>A0A916ZSU4</accession>
<name>A0A916ZSU4_9SPHN</name>
<dbReference type="AlphaFoldDB" id="A0A916ZSU4"/>
<evidence type="ECO:0000313" key="2">
    <source>
        <dbReference type="Proteomes" id="UP000635071"/>
    </source>
</evidence>
<reference evidence="1" key="1">
    <citation type="journal article" date="2014" name="Int. J. Syst. Evol. Microbiol.">
        <title>Complete genome sequence of Corynebacterium casei LMG S-19264T (=DSM 44701T), isolated from a smear-ripened cheese.</title>
        <authorList>
            <consortium name="US DOE Joint Genome Institute (JGI-PGF)"/>
            <person name="Walter F."/>
            <person name="Albersmeier A."/>
            <person name="Kalinowski J."/>
            <person name="Ruckert C."/>
        </authorList>
    </citation>
    <scope>NUCLEOTIDE SEQUENCE</scope>
    <source>
        <strain evidence="1">CGMCC 1.15519</strain>
    </source>
</reference>
<gene>
    <name evidence="1" type="ORF">GCM10011529_17140</name>
</gene>
<dbReference type="EMBL" id="BMJM01000005">
    <property type="protein sequence ID" value="GGE11413.1"/>
    <property type="molecule type" value="Genomic_DNA"/>
</dbReference>
<keyword evidence="2" id="KW-1185">Reference proteome</keyword>
<reference evidence="1" key="2">
    <citation type="submission" date="2020-09" db="EMBL/GenBank/DDBJ databases">
        <authorList>
            <person name="Sun Q."/>
            <person name="Zhou Y."/>
        </authorList>
    </citation>
    <scope>NUCLEOTIDE SEQUENCE</scope>
    <source>
        <strain evidence="1">CGMCC 1.15519</strain>
    </source>
</reference>
<sequence>MLTAIPLLALLTAAKPPPPLPALPPLTLPLSSPIITATLAGLPLTLRIDPATTQQVALNASAARRLDLANPARLVAGRPPERGRMRVLIGKISVSEDTTTAILDIAGRPVLVTLAYGNRDYIPDADGSINPMLLPHDEVRLTRRPITVTDAVTILPLDFTPDRGLVTATQIGKRQIDVIIAPMAAETIATAAAAAFLAETGGGHLSGPIRHAPIAHGVSRPVRNVTFDTPVDIAGFRLNSVPARIFDWSGRTRIPTETLPDDELVATARFDAQRQWAKLAIGNDRLSTCAQVTWRRAPLTLELTCPALP</sequence>
<evidence type="ECO:0000313" key="1">
    <source>
        <dbReference type="EMBL" id="GGE11413.1"/>
    </source>
</evidence>
<protein>
    <submittedName>
        <fullName evidence="1">Uncharacterized protein</fullName>
    </submittedName>
</protein>
<dbReference type="Proteomes" id="UP000635071">
    <property type="component" value="Unassembled WGS sequence"/>
</dbReference>
<proteinExistence type="predicted"/>
<comment type="caution">
    <text evidence="1">The sequence shown here is derived from an EMBL/GenBank/DDBJ whole genome shotgun (WGS) entry which is preliminary data.</text>
</comment>